<feature type="signal peptide" evidence="3">
    <location>
        <begin position="1"/>
        <end position="25"/>
    </location>
</feature>
<protein>
    <submittedName>
        <fullName evidence="4">Uncharacterized protein</fullName>
    </submittedName>
</protein>
<organism evidence="4 5">
    <name type="scientific">Diploptera punctata</name>
    <name type="common">Pacific beetle cockroach</name>
    <dbReference type="NCBI Taxonomy" id="6984"/>
    <lineage>
        <taxon>Eukaryota</taxon>
        <taxon>Metazoa</taxon>
        <taxon>Ecdysozoa</taxon>
        <taxon>Arthropoda</taxon>
        <taxon>Hexapoda</taxon>
        <taxon>Insecta</taxon>
        <taxon>Pterygota</taxon>
        <taxon>Neoptera</taxon>
        <taxon>Polyneoptera</taxon>
        <taxon>Dictyoptera</taxon>
        <taxon>Blattodea</taxon>
        <taxon>Blaberoidea</taxon>
        <taxon>Blaberidae</taxon>
        <taxon>Diplopterinae</taxon>
        <taxon>Diploptera</taxon>
    </lineage>
</organism>
<evidence type="ECO:0000256" key="1">
    <source>
        <dbReference type="SAM" id="MobiDB-lite"/>
    </source>
</evidence>
<accession>A0AAD7ZE11</accession>
<reference evidence="4" key="2">
    <citation type="submission" date="2023-05" db="EMBL/GenBank/DDBJ databases">
        <authorList>
            <person name="Fouks B."/>
        </authorList>
    </citation>
    <scope>NUCLEOTIDE SEQUENCE</scope>
    <source>
        <strain evidence="4">Stay&amp;Tobe</strain>
        <tissue evidence="4">Testes</tissue>
    </source>
</reference>
<proteinExistence type="predicted"/>
<feature type="region of interest" description="Disordered" evidence="1">
    <location>
        <begin position="241"/>
        <end position="359"/>
    </location>
</feature>
<feature type="transmembrane region" description="Helical" evidence="2">
    <location>
        <begin position="568"/>
        <end position="586"/>
    </location>
</feature>
<feature type="compositionally biased region" description="Polar residues" evidence="1">
    <location>
        <begin position="241"/>
        <end position="252"/>
    </location>
</feature>
<keyword evidence="2" id="KW-0472">Membrane</keyword>
<dbReference type="AlphaFoldDB" id="A0AAD7ZE11"/>
<comment type="caution">
    <text evidence="4">The sequence shown here is derived from an EMBL/GenBank/DDBJ whole genome shotgun (WGS) entry which is preliminary data.</text>
</comment>
<name>A0AAD7ZE11_DIPPU</name>
<reference evidence="4" key="1">
    <citation type="journal article" date="2023" name="IScience">
        <title>Live-bearing cockroach genome reveals convergent evolutionary mechanisms linked to viviparity in insects and beyond.</title>
        <authorList>
            <person name="Fouks B."/>
            <person name="Harrison M.C."/>
            <person name="Mikhailova A.A."/>
            <person name="Marchal E."/>
            <person name="English S."/>
            <person name="Carruthers M."/>
            <person name="Jennings E.C."/>
            <person name="Chiamaka E.L."/>
            <person name="Frigard R.A."/>
            <person name="Pippel M."/>
            <person name="Attardo G.M."/>
            <person name="Benoit J.B."/>
            <person name="Bornberg-Bauer E."/>
            <person name="Tobe S.S."/>
        </authorList>
    </citation>
    <scope>NUCLEOTIDE SEQUENCE</scope>
    <source>
        <strain evidence="4">Stay&amp;Tobe</strain>
    </source>
</reference>
<sequence length="619" mass="70273">MQSKLTNISLACIVAILTIISKCKSATLHFSTSEDRPLALYKAPAPYQESGKGRLNSVIITSRPLSIGEENNSTRTPEPLWRRQMLVSPSTTTPRPQDSTNIPHYSIDCSNGKSCSETFTVESTSVPTFKSYSKDVLEKFLNDYGISKSNFAKIHNTMNTSTTKNFNENKYKDVFDNQNTLEASNKLTNIYLDDAEDADSMSVDAKSRPHWSLINAQQHNHPYDDRDGWVTLEAVPWSSSKISKWQSNNSGNKKPHWTLLNRPSTQDWDSEKPSKPLDRPQYSEKPYDRPQYTDKPYDRPQYTDKPYDRPQYTDKPYDRPQYTEKPYDRPQYTEKPYDRPQYTEKPYDKPQYTEKPYDRPLKPQFLIGSRPIDFSPQETPHTDRPISDYGNKPHQQWIISSHPDIITGPENWPNSRPGGAGTFKPWSQSDHIDGYEQNRRPIPTPVVYHDGQHPSNHPDNGEGEWILLSSTKGYSLPVRHSYQRALTLNPKPITSTKTVKLTVLPAVNGTANMTTSHGGMLEVESTFQSVDEAQQFDEMKKSNQTADLNKAPVRLVPKPAAQRGSGRAVLAAVGAGMLPATMALLVPMMLGRRKRSVVNIPTVPYRMDTIFTRKTTKLK</sequence>
<keyword evidence="5" id="KW-1185">Reference proteome</keyword>
<evidence type="ECO:0000256" key="3">
    <source>
        <dbReference type="SAM" id="SignalP"/>
    </source>
</evidence>
<keyword evidence="3" id="KW-0732">Signal</keyword>
<feature type="chain" id="PRO_5042048954" evidence="3">
    <location>
        <begin position="26"/>
        <end position="619"/>
    </location>
</feature>
<feature type="compositionally biased region" description="Basic and acidic residues" evidence="1">
    <location>
        <begin position="269"/>
        <end position="359"/>
    </location>
</feature>
<gene>
    <name evidence="4" type="ORF">L9F63_004948</name>
</gene>
<evidence type="ECO:0000313" key="4">
    <source>
        <dbReference type="EMBL" id="KAJ9578844.1"/>
    </source>
</evidence>
<evidence type="ECO:0000256" key="2">
    <source>
        <dbReference type="SAM" id="Phobius"/>
    </source>
</evidence>
<evidence type="ECO:0000313" key="5">
    <source>
        <dbReference type="Proteomes" id="UP001233999"/>
    </source>
</evidence>
<keyword evidence="2" id="KW-1133">Transmembrane helix</keyword>
<keyword evidence="2" id="KW-0812">Transmembrane</keyword>
<dbReference type="EMBL" id="JASPKZ010008858">
    <property type="protein sequence ID" value="KAJ9578844.1"/>
    <property type="molecule type" value="Genomic_DNA"/>
</dbReference>
<dbReference type="Proteomes" id="UP001233999">
    <property type="component" value="Unassembled WGS sequence"/>
</dbReference>